<reference evidence="6" key="1">
    <citation type="submission" date="2020-04" db="EMBL/GenBank/DDBJ databases">
        <title>Analysis of mating type loci in Filobasidium floriforme.</title>
        <authorList>
            <person name="Nowrousian M."/>
        </authorList>
    </citation>
    <scope>NUCLEOTIDE SEQUENCE</scope>
    <source>
        <strain evidence="6">CBS 6242</strain>
    </source>
</reference>
<feature type="DNA-binding region" description="HMG box" evidence="3">
    <location>
        <begin position="89"/>
        <end position="157"/>
    </location>
</feature>
<dbReference type="CDD" id="cd00084">
    <property type="entry name" value="HMG-box_SF"/>
    <property type="match status" value="1"/>
</dbReference>
<protein>
    <recommendedName>
        <fullName evidence="5">HMG box domain-containing protein</fullName>
    </recommendedName>
</protein>
<evidence type="ECO:0000256" key="1">
    <source>
        <dbReference type="ARBA" id="ARBA00023125"/>
    </source>
</evidence>
<evidence type="ECO:0000256" key="3">
    <source>
        <dbReference type="PROSITE-ProRule" id="PRU00267"/>
    </source>
</evidence>
<dbReference type="InterPro" id="IPR051965">
    <property type="entry name" value="ChromReg_NeuronalGeneExpr"/>
</dbReference>
<evidence type="ECO:0000256" key="4">
    <source>
        <dbReference type="SAM" id="MobiDB-lite"/>
    </source>
</evidence>
<feature type="compositionally biased region" description="Acidic residues" evidence="4">
    <location>
        <begin position="187"/>
        <end position="214"/>
    </location>
</feature>
<dbReference type="GO" id="GO:0010468">
    <property type="term" value="P:regulation of gene expression"/>
    <property type="evidence" value="ECO:0007669"/>
    <property type="project" value="TreeGrafter"/>
</dbReference>
<accession>A0A8K0JWZ9</accession>
<dbReference type="SUPFAM" id="SSF47095">
    <property type="entry name" value="HMG-box"/>
    <property type="match status" value="1"/>
</dbReference>
<dbReference type="Proteomes" id="UP000812966">
    <property type="component" value="Unassembled WGS sequence"/>
</dbReference>
<feature type="compositionally biased region" description="Basic and acidic residues" evidence="4">
    <location>
        <begin position="55"/>
        <end position="65"/>
    </location>
</feature>
<feature type="domain" description="HMG box" evidence="5">
    <location>
        <begin position="89"/>
        <end position="157"/>
    </location>
</feature>
<keyword evidence="1 3" id="KW-0238">DNA-binding</keyword>
<proteinExistence type="predicted"/>
<dbReference type="PANTHER" id="PTHR46040">
    <property type="entry name" value="HIGH MOBILITY GROUP PROTEIN 2"/>
    <property type="match status" value="1"/>
</dbReference>
<feature type="compositionally biased region" description="Basic and acidic residues" evidence="4">
    <location>
        <begin position="256"/>
        <end position="274"/>
    </location>
</feature>
<keyword evidence="7" id="KW-1185">Reference proteome</keyword>
<feature type="region of interest" description="Disordered" evidence="4">
    <location>
        <begin position="48"/>
        <end position="95"/>
    </location>
</feature>
<evidence type="ECO:0000259" key="5">
    <source>
        <dbReference type="PROSITE" id="PS50118"/>
    </source>
</evidence>
<dbReference type="AlphaFoldDB" id="A0A8K0JWZ9"/>
<dbReference type="PROSITE" id="PS50118">
    <property type="entry name" value="HMG_BOX_2"/>
    <property type="match status" value="1"/>
</dbReference>
<comment type="caution">
    <text evidence="6">The sequence shown here is derived from an EMBL/GenBank/DDBJ whole genome shotgun (WGS) entry which is preliminary data.</text>
</comment>
<dbReference type="InterPro" id="IPR036910">
    <property type="entry name" value="HMG_box_dom_sf"/>
</dbReference>
<dbReference type="Pfam" id="PF00505">
    <property type="entry name" value="HMG_box"/>
    <property type="match status" value="1"/>
</dbReference>
<feature type="compositionally biased region" description="Low complexity" evidence="4">
    <location>
        <begin position="240"/>
        <end position="255"/>
    </location>
</feature>
<dbReference type="GO" id="GO:0005634">
    <property type="term" value="C:nucleus"/>
    <property type="evidence" value="ECO:0007669"/>
    <property type="project" value="UniProtKB-UniRule"/>
</dbReference>
<sequence length="283" mass="30638">MPPKAKPAGPVNPTWEEMEEKRKEMVASLQALSEAMKTCAHILEDYVSHSPENILDTHEKKRKADEDAEGAGKGKRAKKEKKIKDPNEPKRPPSAYLAYQNAVREEVKKSQPDISYNALIGMIGEKWKAMTDEEKKPYQDRYEELAGEWKAKQRVYTDVSALRQAADKAAAAKPLETASTVAGSDSSDSDDSESEKTDNDDDDDSDDSEADSNDEIAVPAPAPPPAPAAPAAKKGKKDTAAATPAAAPSTPSKAAPVKEKKTKEKKAKASPEKAKKPKSKKTA</sequence>
<feature type="compositionally biased region" description="Basic and acidic residues" evidence="4">
    <location>
        <begin position="82"/>
        <end position="91"/>
    </location>
</feature>
<dbReference type="EMBL" id="JABELV010000001">
    <property type="protein sequence ID" value="KAG7580114.1"/>
    <property type="molecule type" value="Genomic_DNA"/>
</dbReference>
<dbReference type="SMART" id="SM00398">
    <property type="entry name" value="HMG"/>
    <property type="match status" value="1"/>
</dbReference>
<dbReference type="Gene3D" id="1.10.30.10">
    <property type="entry name" value="High mobility group box domain"/>
    <property type="match status" value="1"/>
</dbReference>
<evidence type="ECO:0000313" key="6">
    <source>
        <dbReference type="EMBL" id="KAG7580114.1"/>
    </source>
</evidence>
<gene>
    <name evidence="6" type="ORF">FFLO_00085</name>
</gene>
<evidence type="ECO:0000313" key="7">
    <source>
        <dbReference type="Proteomes" id="UP000812966"/>
    </source>
</evidence>
<name>A0A8K0JWZ9_9TREE</name>
<evidence type="ECO:0000256" key="2">
    <source>
        <dbReference type="ARBA" id="ARBA00023242"/>
    </source>
</evidence>
<organism evidence="6 7">
    <name type="scientific">Filobasidium floriforme</name>
    <dbReference type="NCBI Taxonomy" id="5210"/>
    <lineage>
        <taxon>Eukaryota</taxon>
        <taxon>Fungi</taxon>
        <taxon>Dikarya</taxon>
        <taxon>Basidiomycota</taxon>
        <taxon>Agaricomycotina</taxon>
        <taxon>Tremellomycetes</taxon>
        <taxon>Filobasidiales</taxon>
        <taxon>Filobasidiaceae</taxon>
        <taxon>Filobasidium</taxon>
    </lineage>
</organism>
<feature type="region of interest" description="Disordered" evidence="4">
    <location>
        <begin position="1"/>
        <end position="22"/>
    </location>
</feature>
<dbReference type="InterPro" id="IPR009071">
    <property type="entry name" value="HMG_box_dom"/>
</dbReference>
<keyword evidence="2 3" id="KW-0539">Nucleus</keyword>
<dbReference type="GO" id="GO:0003677">
    <property type="term" value="F:DNA binding"/>
    <property type="evidence" value="ECO:0007669"/>
    <property type="project" value="UniProtKB-UniRule"/>
</dbReference>
<dbReference type="PANTHER" id="PTHR46040:SF3">
    <property type="entry name" value="HIGH MOBILITY GROUP PROTEIN 2"/>
    <property type="match status" value="1"/>
</dbReference>
<feature type="region of interest" description="Disordered" evidence="4">
    <location>
        <begin position="164"/>
        <end position="283"/>
    </location>
</feature>